<evidence type="ECO:0000313" key="4">
    <source>
        <dbReference type="Proteomes" id="UP000006039"/>
    </source>
</evidence>
<dbReference type="VEuPathDB" id="FungiDB:GGTG_06314"/>
<keyword evidence="4" id="KW-1185">Reference proteome</keyword>
<feature type="compositionally biased region" description="Polar residues" evidence="1">
    <location>
        <begin position="168"/>
        <end position="181"/>
    </location>
</feature>
<dbReference type="RefSeq" id="XP_009222395.1">
    <property type="nucleotide sequence ID" value="XM_009224131.1"/>
</dbReference>
<reference evidence="4" key="1">
    <citation type="submission" date="2010-07" db="EMBL/GenBank/DDBJ databases">
        <title>The genome sequence of Gaeumannomyces graminis var. tritici strain R3-111a-1.</title>
        <authorList>
            <consortium name="The Broad Institute Genome Sequencing Platform"/>
            <person name="Ma L.-J."/>
            <person name="Dead R."/>
            <person name="Young S."/>
            <person name="Zeng Q."/>
            <person name="Koehrsen M."/>
            <person name="Alvarado L."/>
            <person name="Berlin A."/>
            <person name="Chapman S.B."/>
            <person name="Chen Z."/>
            <person name="Freedman E."/>
            <person name="Gellesch M."/>
            <person name="Goldberg J."/>
            <person name="Griggs A."/>
            <person name="Gujja S."/>
            <person name="Heilman E.R."/>
            <person name="Heiman D."/>
            <person name="Hepburn T."/>
            <person name="Howarth C."/>
            <person name="Jen D."/>
            <person name="Larson L."/>
            <person name="Mehta T."/>
            <person name="Neiman D."/>
            <person name="Pearson M."/>
            <person name="Roberts A."/>
            <person name="Saif S."/>
            <person name="Shea T."/>
            <person name="Shenoy N."/>
            <person name="Sisk P."/>
            <person name="Stolte C."/>
            <person name="Sykes S."/>
            <person name="Walk T."/>
            <person name="White J."/>
            <person name="Yandava C."/>
            <person name="Haas B."/>
            <person name="Nusbaum C."/>
            <person name="Birren B."/>
        </authorList>
    </citation>
    <scope>NUCLEOTIDE SEQUENCE [LARGE SCALE GENOMIC DNA]</scope>
    <source>
        <strain evidence="4">R3-111a-1</strain>
    </source>
</reference>
<dbReference type="EnsemblFungi" id="EJT76395">
    <property type="protein sequence ID" value="EJT76395"/>
    <property type="gene ID" value="GGTG_06314"/>
</dbReference>
<dbReference type="eggNOG" id="ENOG502RMVN">
    <property type="taxonomic scope" value="Eukaryota"/>
</dbReference>
<sequence>MPPTMHPMPGGMLSNQKALSQPGRLHLTLSRGGIPAFEFTHSEGIRDKVAGLPPNFLCVNKYDQSELRNSQQDAMDIYNDNEAKTEGNDPEDDGVWDAWYRWLCRECNKDQQAWNSIFTYMSETRIELIVETMDNEPWMVFEGGEWKEKSVPAARSSTGIGPPPRPLTVSNSRPQRSSSLRNEIKPEDDQGK</sequence>
<protein>
    <submittedName>
        <fullName evidence="2 3">Uncharacterized protein</fullName>
    </submittedName>
</protein>
<gene>
    <name evidence="3" type="primary">20346772</name>
    <name evidence="2" type="ORF">GGTG_06314</name>
</gene>
<dbReference type="OrthoDB" id="10541156at2759"/>
<reference evidence="3" key="4">
    <citation type="journal article" date="2015" name="G3 (Bethesda)">
        <title>Genome sequences of three phytopathogenic species of the Magnaporthaceae family of fungi.</title>
        <authorList>
            <person name="Okagaki L.H."/>
            <person name="Nunes C.C."/>
            <person name="Sailsbery J."/>
            <person name="Clay B."/>
            <person name="Brown D."/>
            <person name="John T."/>
            <person name="Oh Y."/>
            <person name="Young N."/>
            <person name="Fitzgerald M."/>
            <person name="Haas B.J."/>
            <person name="Zeng Q."/>
            <person name="Young S."/>
            <person name="Adiconis X."/>
            <person name="Fan L."/>
            <person name="Levin J.Z."/>
            <person name="Mitchell T.K."/>
            <person name="Okubara P.A."/>
            <person name="Farman M.L."/>
            <person name="Kohn L.M."/>
            <person name="Birren B."/>
            <person name="Ma L.-J."/>
            <person name="Dean R.A."/>
        </authorList>
    </citation>
    <scope>NUCLEOTIDE SEQUENCE</scope>
    <source>
        <strain evidence="3">R3-111a-1</strain>
    </source>
</reference>
<dbReference type="GeneID" id="20346772"/>
<dbReference type="Proteomes" id="UP000006039">
    <property type="component" value="Unassembled WGS sequence"/>
</dbReference>
<evidence type="ECO:0000313" key="3">
    <source>
        <dbReference type="EnsemblFungi" id="EJT76395"/>
    </source>
</evidence>
<evidence type="ECO:0000256" key="1">
    <source>
        <dbReference type="SAM" id="MobiDB-lite"/>
    </source>
</evidence>
<dbReference type="HOGENOM" id="CLU_1415253_0_0_1"/>
<dbReference type="EMBL" id="GL385397">
    <property type="protein sequence ID" value="EJT76395.1"/>
    <property type="molecule type" value="Genomic_DNA"/>
</dbReference>
<accession>J3NYG2</accession>
<organism evidence="2">
    <name type="scientific">Gaeumannomyces tritici (strain R3-111a-1)</name>
    <name type="common">Wheat and barley take-all root rot fungus</name>
    <name type="synonym">Gaeumannomyces graminis var. tritici</name>
    <dbReference type="NCBI Taxonomy" id="644352"/>
    <lineage>
        <taxon>Eukaryota</taxon>
        <taxon>Fungi</taxon>
        <taxon>Dikarya</taxon>
        <taxon>Ascomycota</taxon>
        <taxon>Pezizomycotina</taxon>
        <taxon>Sordariomycetes</taxon>
        <taxon>Sordariomycetidae</taxon>
        <taxon>Magnaporthales</taxon>
        <taxon>Magnaporthaceae</taxon>
        <taxon>Gaeumannomyces</taxon>
    </lineage>
</organism>
<feature type="region of interest" description="Disordered" evidence="1">
    <location>
        <begin position="149"/>
        <end position="192"/>
    </location>
</feature>
<evidence type="ECO:0000313" key="2">
    <source>
        <dbReference type="EMBL" id="EJT76395.1"/>
    </source>
</evidence>
<reference evidence="2" key="2">
    <citation type="submission" date="2010-07" db="EMBL/GenBank/DDBJ databases">
        <authorList>
            <consortium name="The Broad Institute Genome Sequencing Platform"/>
            <consortium name="Broad Institute Genome Sequencing Center for Infectious Disease"/>
            <person name="Ma L.-J."/>
            <person name="Dead R."/>
            <person name="Young S."/>
            <person name="Zeng Q."/>
            <person name="Koehrsen M."/>
            <person name="Alvarado L."/>
            <person name="Berlin A."/>
            <person name="Chapman S.B."/>
            <person name="Chen Z."/>
            <person name="Freedman E."/>
            <person name="Gellesch M."/>
            <person name="Goldberg J."/>
            <person name="Griggs A."/>
            <person name="Gujja S."/>
            <person name="Heilman E.R."/>
            <person name="Heiman D."/>
            <person name="Hepburn T."/>
            <person name="Howarth C."/>
            <person name="Jen D."/>
            <person name="Larson L."/>
            <person name="Mehta T."/>
            <person name="Neiman D."/>
            <person name="Pearson M."/>
            <person name="Roberts A."/>
            <person name="Saif S."/>
            <person name="Shea T."/>
            <person name="Shenoy N."/>
            <person name="Sisk P."/>
            <person name="Stolte C."/>
            <person name="Sykes S."/>
            <person name="Walk T."/>
            <person name="White J."/>
            <person name="Yandava C."/>
            <person name="Haas B."/>
            <person name="Nusbaum C."/>
            <person name="Birren B."/>
        </authorList>
    </citation>
    <scope>NUCLEOTIDE SEQUENCE</scope>
    <source>
        <strain evidence="2">R3-111a-1</strain>
    </source>
</reference>
<reference evidence="3" key="5">
    <citation type="submission" date="2018-04" db="UniProtKB">
        <authorList>
            <consortium name="EnsemblFungi"/>
        </authorList>
    </citation>
    <scope>IDENTIFICATION</scope>
    <source>
        <strain evidence="3">R3-111a-1</strain>
    </source>
</reference>
<proteinExistence type="predicted"/>
<feature type="compositionally biased region" description="Basic and acidic residues" evidence="1">
    <location>
        <begin position="182"/>
        <end position="192"/>
    </location>
</feature>
<dbReference type="AlphaFoldDB" id="J3NYG2"/>
<name>J3NYG2_GAET3</name>
<reference evidence="2" key="3">
    <citation type="submission" date="2010-09" db="EMBL/GenBank/DDBJ databases">
        <title>Annotation of Gaeumannomyces graminis var. tritici R3-111a-1.</title>
        <authorList>
            <consortium name="The Broad Institute Genome Sequencing Platform"/>
            <person name="Ma L.-J."/>
            <person name="Dead R."/>
            <person name="Young S.K."/>
            <person name="Zeng Q."/>
            <person name="Gargeya S."/>
            <person name="Fitzgerald M."/>
            <person name="Haas B."/>
            <person name="Abouelleil A."/>
            <person name="Alvarado L."/>
            <person name="Arachchi H.M."/>
            <person name="Berlin A."/>
            <person name="Brown A."/>
            <person name="Chapman S.B."/>
            <person name="Chen Z."/>
            <person name="Dunbar C."/>
            <person name="Freedman E."/>
            <person name="Gearin G."/>
            <person name="Gellesch M."/>
            <person name="Goldberg J."/>
            <person name="Griggs A."/>
            <person name="Gujja S."/>
            <person name="Heiman D."/>
            <person name="Howarth C."/>
            <person name="Larson L."/>
            <person name="Lui A."/>
            <person name="MacDonald P.J.P."/>
            <person name="Mehta T."/>
            <person name="Montmayeur A."/>
            <person name="Murphy C."/>
            <person name="Neiman D."/>
            <person name="Pearson M."/>
            <person name="Priest M."/>
            <person name="Roberts A."/>
            <person name="Saif S."/>
            <person name="Shea T."/>
            <person name="Shenoy N."/>
            <person name="Sisk P."/>
            <person name="Stolte C."/>
            <person name="Sykes S."/>
            <person name="Yandava C."/>
            <person name="Wortman J."/>
            <person name="Nusbaum C."/>
            <person name="Birren B."/>
        </authorList>
    </citation>
    <scope>NUCLEOTIDE SEQUENCE</scope>
    <source>
        <strain evidence="2">R3-111a-1</strain>
    </source>
</reference>